<organism evidence="2 3">
    <name type="scientific">Phialocephala subalpina</name>
    <dbReference type="NCBI Taxonomy" id="576137"/>
    <lineage>
        <taxon>Eukaryota</taxon>
        <taxon>Fungi</taxon>
        <taxon>Dikarya</taxon>
        <taxon>Ascomycota</taxon>
        <taxon>Pezizomycotina</taxon>
        <taxon>Leotiomycetes</taxon>
        <taxon>Helotiales</taxon>
        <taxon>Mollisiaceae</taxon>
        <taxon>Phialocephala</taxon>
        <taxon>Phialocephala fortinii species complex</taxon>
    </lineage>
</organism>
<dbReference type="OrthoDB" id="3540796at2759"/>
<feature type="compositionally biased region" description="Pro residues" evidence="1">
    <location>
        <begin position="186"/>
        <end position="195"/>
    </location>
</feature>
<dbReference type="AlphaFoldDB" id="A0A1L7X0I5"/>
<dbReference type="EMBL" id="FJOG01000012">
    <property type="protein sequence ID" value="CZR58527.1"/>
    <property type="molecule type" value="Genomic_DNA"/>
</dbReference>
<keyword evidence="3" id="KW-1185">Reference proteome</keyword>
<gene>
    <name evidence="2" type="ORF">PAC_08419</name>
</gene>
<dbReference type="Proteomes" id="UP000184330">
    <property type="component" value="Unassembled WGS sequence"/>
</dbReference>
<accession>A0A1L7X0I5</accession>
<evidence type="ECO:0000313" key="2">
    <source>
        <dbReference type="EMBL" id="CZR58527.1"/>
    </source>
</evidence>
<proteinExistence type="predicted"/>
<reference evidence="2 3" key="1">
    <citation type="submission" date="2016-03" db="EMBL/GenBank/DDBJ databases">
        <authorList>
            <person name="Ploux O."/>
        </authorList>
    </citation>
    <scope>NUCLEOTIDE SEQUENCE [LARGE SCALE GENOMIC DNA]</scope>
    <source>
        <strain evidence="2 3">UAMH 11012</strain>
    </source>
</reference>
<feature type="compositionally biased region" description="Polar residues" evidence="1">
    <location>
        <begin position="109"/>
        <end position="118"/>
    </location>
</feature>
<feature type="region of interest" description="Disordered" evidence="1">
    <location>
        <begin position="109"/>
        <end position="196"/>
    </location>
</feature>
<sequence length="303" mass="34678">MKMATSDCDSDAQVPSVKYGYGKVQDQCERLTRSKQEELQNKARAFRKIFKESRSDFFFPLIYSEAEAQECAETFINEHGDLFEDPLVDRQRLINRVARLMCTQEAFQQRNDVQNGSNGKKRKEGNADVEESGNDSDASQFRPKRTRTESHNISRRRNMRSPNRGSGGRPQGDSARPRGPTIESPTPSPSPPPAPRLKLILENERRRLDFEDPLSAEVFKATTLQQFFDVFCRRSGRAFGPAPTLTFTPSWPDDPFEVASTDTDAAWEAVKEDVGNKFVVASRTLKDHKFRLRVKRHLRELYL</sequence>
<name>A0A1L7X0I5_9HELO</name>
<evidence type="ECO:0000256" key="1">
    <source>
        <dbReference type="SAM" id="MobiDB-lite"/>
    </source>
</evidence>
<protein>
    <submittedName>
        <fullName evidence="2">Uncharacterized protein</fullName>
    </submittedName>
</protein>
<evidence type="ECO:0000313" key="3">
    <source>
        <dbReference type="Proteomes" id="UP000184330"/>
    </source>
</evidence>